<evidence type="ECO:0000256" key="1">
    <source>
        <dbReference type="ARBA" id="ARBA00004781"/>
    </source>
</evidence>
<comment type="similarity">
    <text evidence="2 6">Belongs to the dTDP-4-dehydrorhamnose reductase family.</text>
</comment>
<comment type="pathway">
    <text evidence="1 6">Carbohydrate biosynthesis; dTDP-L-rhamnose biosynthesis.</text>
</comment>
<dbReference type="InterPro" id="IPR005913">
    <property type="entry name" value="dTDP_dehydrorham_reduct"/>
</dbReference>
<evidence type="ECO:0000313" key="8">
    <source>
        <dbReference type="EMBL" id="PRD51922.1"/>
    </source>
</evidence>
<evidence type="ECO:0000256" key="3">
    <source>
        <dbReference type="ARBA" id="ARBA00012929"/>
    </source>
</evidence>
<evidence type="ECO:0000259" key="7">
    <source>
        <dbReference type="Pfam" id="PF04321"/>
    </source>
</evidence>
<dbReference type="GO" id="GO:0005829">
    <property type="term" value="C:cytosol"/>
    <property type="evidence" value="ECO:0007669"/>
    <property type="project" value="TreeGrafter"/>
</dbReference>
<dbReference type="RefSeq" id="WP_105727358.1">
    <property type="nucleotide sequence ID" value="NZ_PVBS01000004.1"/>
</dbReference>
<organism evidence="8 9">
    <name type="scientific">Sphingobacterium gobiense</name>
    <dbReference type="NCBI Taxonomy" id="1382456"/>
    <lineage>
        <taxon>Bacteria</taxon>
        <taxon>Pseudomonadati</taxon>
        <taxon>Bacteroidota</taxon>
        <taxon>Sphingobacteriia</taxon>
        <taxon>Sphingobacteriales</taxon>
        <taxon>Sphingobacteriaceae</taxon>
        <taxon>Sphingobacterium</taxon>
    </lineage>
</organism>
<evidence type="ECO:0000256" key="2">
    <source>
        <dbReference type="ARBA" id="ARBA00010944"/>
    </source>
</evidence>
<dbReference type="GO" id="GO:0008831">
    <property type="term" value="F:dTDP-4-dehydrorhamnose reductase activity"/>
    <property type="evidence" value="ECO:0007669"/>
    <property type="project" value="UniProtKB-EC"/>
</dbReference>
<dbReference type="EMBL" id="PVBS01000004">
    <property type="protein sequence ID" value="PRD51922.1"/>
    <property type="molecule type" value="Genomic_DNA"/>
</dbReference>
<dbReference type="PANTHER" id="PTHR10491:SF4">
    <property type="entry name" value="METHIONINE ADENOSYLTRANSFERASE 2 SUBUNIT BETA"/>
    <property type="match status" value="1"/>
</dbReference>
<dbReference type="InterPro" id="IPR036291">
    <property type="entry name" value="NAD(P)-bd_dom_sf"/>
</dbReference>
<dbReference type="Gene3D" id="3.40.50.720">
    <property type="entry name" value="NAD(P)-binding Rossmann-like Domain"/>
    <property type="match status" value="1"/>
</dbReference>
<accession>A0A2S9JG37</accession>
<reference evidence="8 9" key="1">
    <citation type="submission" date="2018-02" db="EMBL/GenBank/DDBJ databases">
        <title>The draft genome of Sphingobacterium gobiense H7.</title>
        <authorList>
            <person name="Li L."/>
            <person name="Liu L."/>
            <person name="Zhang X."/>
            <person name="Wang T."/>
            <person name="Liang L."/>
        </authorList>
    </citation>
    <scope>NUCLEOTIDE SEQUENCE [LARGE SCALE GENOMIC DNA]</scope>
    <source>
        <strain evidence="8 9">ACCC 05757</strain>
    </source>
</reference>
<sequence>MKILVTGARGQLGSEIRELSKGDNIHEYIFVDRDELPLNDLTTIVNVLDAVCPDVIMSGGAYTAVDKAESEPELVDTINHQAVAVIAEWSNHHRKRLIHISTDYVFQGTSDTPLKEDEPTDPINVYGLTKQRGEQAILQSGADAVIIRTAWVYSSHGANFVKTMIRLMKEQEEISVIADQIGSPTYAGDLAKAVMDIIQSDNWTKGIYHFSNEGRISWYDFAVAIRDLQGLQCKVNAIPTTQYPTPAKRPQYSLLDKSKIKAVYSVAVPKWLDSLKVALARINSDELASTNK</sequence>
<protein>
    <recommendedName>
        <fullName evidence="4 6">dTDP-4-dehydrorhamnose reductase</fullName>
        <ecNumber evidence="3 6">1.1.1.133</ecNumber>
    </recommendedName>
</protein>
<comment type="catalytic activity">
    <reaction evidence="5">
        <text>dTDP-beta-L-rhamnose + NADP(+) = dTDP-4-dehydro-beta-L-rhamnose + NADPH + H(+)</text>
        <dbReference type="Rhea" id="RHEA:21796"/>
        <dbReference type="ChEBI" id="CHEBI:15378"/>
        <dbReference type="ChEBI" id="CHEBI:57510"/>
        <dbReference type="ChEBI" id="CHEBI:57783"/>
        <dbReference type="ChEBI" id="CHEBI:58349"/>
        <dbReference type="ChEBI" id="CHEBI:62830"/>
        <dbReference type="EC" id="1.1.1.133"/>
    </reaction>
</comment>
<dbReference type="Proteomes" id="UP000238642">
    <property type="component" value="Unassembled WGS sequence"/>
</dbReference>
<dbReference type="Gene3D" id="3.90.25.10">
    <property type="entry name" value="UDP-galactose 4-epimerase, domain 1"/>
    <property type="match status" value="1"/>
</dbReference>
<dbReference type="InterPro" id="IPR029903">
    <property type="entry name" value="RmlD-like-bd"/>
</dbReference>
<gene>
    <name evidence="8" type="primary">rfbD</name>
    <name evidence="8" type="ORF">C5749_16615</name>
</gene>
<evidence type="ECO:0000256" key="5">
    <source>
        <dbReference type="ARBA" id="ARBA00048200"/>
    </source>
</evidence>
<keyword evidence="6" id="KW-0560">Oxidoreductase</keyword>
<dbReference type="PANTHER" id="PTHR10491">
    <property type="entry name" value="DTDP-4-DEHYDRORHAMNOSE REDUCTASE"/>
    <property type="match status" value="1"/>
</dbReference>
<keyword evidence="6" id="KW-0521">NADP</keyword>
<name>A0A2S9JG37_9SPHI</name>
<keyword evidence="9" id="KW-1185">Reference proteome</keyword>
<evidence type="ECO:0000256" key="4">
    <source>
        <dbReference type="ARBA" id="ARBA00017099"/>
    </source>
</evidence>
<dbReference type="Pfam" id="PF04321">
    <property type="entry name" value="RmlD_sub_bind"/>
    <property type="match status" value="1"/>
</dbReference>
<dbReference type="UniPathway" id="UPA00124"/>
<dbReference type="GO" id="GO:0019305">
    <property type="term" value="P:dTDP-rhamnose biosynthetic process"/>
    <property type="evidence" value="ECO:0007669"/>
    <property type="project" value="UniProtKB-UniPathway"/>
</dbReference>
<evidence type="ECO:0000256" key="6">
    <source>
        <dbReference type="RuleBase" id="RU364082"/>
    </source>
</evidence>
<feature type="domain" description="RmlD-like substrate binding" evidence="7">
    <location>
        <begin position="1"/>
        <end position="282"/>
    </location>
</feature>
<dbReference type="AlphaFoldDB" id="A0A2S9JG37"/>
<dbReference type="SUPFAM" id="SSF51735">
    <property type="entry name" value="NAD(P)-binding Rossmann-fold domains"/>
    <property type="match status" value="1"/>
</dbReference>
<dbReference type="EC" id="1.1.1.133" evidence="3 6"/>
<comment type="function">
    <text evidence="6">Catalyzes the reduction of dTDP-6-deoxy-L-lyxo-4-hexulose to yield dTDP-L-rhamnose.</text>
</comment>
<evidence type="ECO:0000313" key="9">
    <source>
        <dbReference type="Proteomes" id="UP000238642"/>
    </source>
</evidence>
<dbReference type="OrthoDB" id="9803892at2"/>
<dbReference type="CDD" id="cd05254">
    <property type="entry name" value="dTDP_HR_like_SDR_e"/>
    <property type="match status" value="1"/>
</dbReference>
<comment type="caution">
    <text evidence="8">The sequence shown here is derived from an EMBL/GenBank/DDBJ whole genome shotgun (WGS) entry which is preliminary data.</text>
</comment>
<dbReference type="NCBIfam" id="TIGR01214">
    <property type="entry name" value="rmlD"/>
    <property type="match status" value="1"/>
</dbReference>
<proteinExistence type="inferred from homology"/>